<dbReference type="GO" id="GO:0004386">
    <property type="term" value="F:helicase activity"/>
    <property type="evidence" value="ECO:0007669"/>
    <property type="project" value="UniProtKB-KW"/>
</dbReference>
<sequence>MDYRKLPVAKRTRLSNDKRLMEQYYAKRAKTEPDVGVVSESPVEFVDLDLDSDEESISIANNKGESSITKRRVERSNVDDRVVGGKLTRDCHASSDDVQVVDNNDGGESLRDKYGDLVADEEWIGIKNGESSDSRRCAERASVDGYVVGEKLSIDCHASNDDDVEAVDNKDWGESLSDKDVDLADEESIGIKKGESSDLRSCAERSNVDGYVVGGKLKKDCHASNDDDNNDGDESLSNKNAGLDFIVISDGEEEGEGDGKLVTDGGYAKVDNGVDEELSDSSSEDDTEESEDETYGEESDHDESLDESSSSDKMVDERKHDLDADDEIECCYGLRHDLKWKAKGKLADEGQRANKSVKRRKETVDERFRGKFGTFEPEEQNSCTDKSNDDDEDDSDEEDRTVESGFKKRIESQNVANGLRPCSSKISKREEVNIRKYGPSILEADFENGEEYGKKDGEERRKNMRMTTKRKTDKNLNYHKILVDSLLNEEEGLENFVASDEPANLEKKLEYKFWYPEKKPVEKSEFDEELEKLFALCQMSIAAEDIGSASPEVDNGDHSKTPTDCCTQCQSNNHLVLDEQIGIICKYCSIVLVEIKNILPPFKKPSPQRRRNGYFVQLDSSSLSDHFQDTGAEKYGFEDCNTSGTVWDLVPGTRRSMYEHQREGFEFIWKNLAGGTIIQELEIPLSSSGTGCIISHAPGTGKTRLTIVFLQSFMKLYPDSRPVIIAPKSMLLTWEEEFRKWNINIPFHNMNSLEFSGHENPAAVHISKKIRGSRNNESVTRVVKLLSWKMGKSILGITYALFDKLVRGETRNADCTPTADQMGKALLKFPTVLILDEGHNPRNDQSFIYNSLRYVETKRRVILSGTPFQNNFTELYNTLRLVNPKFNTATKKNLRKISKELKSKWSIQKLRELKAMINPFVHVHKGKILQESCPGLKNALIHLQLTDLQQELITVLSTNELRIGYLDLSHAISLVSVHPSLLPDRCFHEHQFSIYRDRLERLRSDPYSGAKTKFVLEFCRLTEALNEKVLIYSQYIDPLMFIKEQLRSHFRWTEGREVLYMDGSLEAKQRQSSISALNDPKSKVRVLLASIKACSEGIHLVGASRVVLLDVVWNPSVERQAISRAYRIGQKNVVYTYHLIAEEMEFQKYKVQTAKDQLSEMVFSSKEMDSCRESMPNIVSEDKILHEMFQRNEKLGSVFSDHLCPTFRDFEVSPVLRQLGDGLTNLQYHEASTTSSTTSSQ</sequence>
<dbReference type="InterPro" id="IPR000330">
    <property type="entry name" value="SNF2_N"/>
</dbReference>
<accession>A0AAD8HRU0</accession>
<dbReference type="Gene3D" id="3.40.50.10810">
    <property type="entry name" value="Tandem AAA-ATPase domain"/>
    <property type="match status" value="1"/>
</dbReference>
<feature type="domain" description="Helicase ATP-binding" evidence="8">
    <location>
        <begin position="683"/>
        <end position="885"/>
    </location>
</feature>
<dbReference type="InterPro" id="IPR038718">
    <property type="entry name" value="SNF2-like_sf"/>
</dbReference>
<reference evidence="10" key="1">
    <citation type="submission" date="2023-02" db="EMBL/GenBank/DDBJ databases">
        <title>Genome of toxic invasive species Heracleum sosnowskyi carries increased number of genes despite the absence of recent whole-genome duplications.</title>
        <authorList>
            <person name="Schelkunov M."/>
            <person name="Shtratnikova V."/>
            <person name="Makarenko M."/>
            <person name="Klepikova A."/>
            <person name="Omelchenko D."/>
            <person name="Novikova G."/>
            <person name="Obukhova E."/>
            <person name="Bogdanov V."/>
            <person name="Penin A."/>
            <person name="Logacheva M."/>
        </authorList>
    </citation>
    <scope>NUCLEOTIDE SEQUENCE</scope>
    <source>
        <strain evidence="10">Hsosn_3</strain>
        <tissue evidence="10">Leaf</tissue>
    </source>
</reference>
<reference evidence="10" key="2">
    <citation type="submission" date="2023-05" db="EMBL/GenBank/DDBJ databases">
        <authorList>
            <person name="Schelkunov M.I."/>
        </authorList>
    </citation>
    <scope>NUCLEOTIDE SEQUENCE</scope>
    <source>
        <strain evidence="10">Hsosn_3</strain>
        <tissue evidence="10">Leaf</tissue>
    </source>
</reference>
<evidence type="ECO:0000313" key="11">
    <source>
        <dbReference type="Proteomes" id="UP001237642"/>
    </source>
</evidence>
<evidence type="ECO:0000256" key="2">
    <source>
        <dbReference type="ARBA" id="ARBA00022741"/>
    </source>
</evidence>
<dbReference type="PROSITE" id="PS51192">
    <property type="entry name" value="HELICASE_ATP_BIND_1"/>
    <property type="match status" value="1"/>
</dbReference>
<feature type="region of interest" description="Disordered" evidence="7">
    <location>
        <begin position="343"/>
        <end position="409"/>
    </location>
</feature>
<feature type="compositionally biased region" description="Basic and acidic residues" evidence="7">
    <location>
        <begin position="167"/>
        <end position="181"/>
    </location>
</feature>
<evidence type="ECO:0000256" key="3">
    <source>
        <dbReference type="ARBA" id="ARBA00022801"/>
    </source>
</evidence>
<dbReference type="InterPro" id="IPR044567">
    <property type="entry name" value="CLSY/DRD1"/>
</dbReference>
<keyword evidence="6" id="KW-0539">Nucleus</keyword>
<evidence type="ECO:0000259" key="9">
    <source>
        <dbReference type="PROSITE" id="PS51194"/>
    </source>
</evidence>
<feature type="compositionally biased region" description="Acidic residues" evidence="7">
    <location>
        <begin position="388"/>
        <end position="400"/>
    </location>
</feature>
<dbReference type="InterPro" id="IPR027417">
    <property type="entry name" value="P-loop_NTPase"/>
</dbReference>
<evidence type="ECO:0000256" key="6">
    <source>
        <dbReference type="ARBA" id="ARBA00023242"/>
    </source>
</evidence>
<dbReference type="GO" id="GO:0080188">
    <property type="term" value="P:gene silencing by siRNA-directed DNA methylation"/>
    <property type="evidence" value="ECO:0007669"/>
    <property type="project" value="InterPro"/>
</dbReference>
<feature type="compositionally biased region" description="Acidic residues" evidence="7">
    <location>
        <begin position="273"/>
        <end position="306"/>
    </location>
</feature>
<gene>
    <name evidence="10" type="ORF">POM88_037022</name>
</gene>
<feature type="region of interest" description="Disordered" evidence="7">
    <location>
        <begin position="218"/>
        <end position="322"/>
    </location>
</feature>
<feature type="region of interest" description="Disordered" evidence="7">
    <location>
        <begin position="158"/>
        <end position="181"/>
    </location>
</feature>
<keyword evidence="11" id="KW-1185">Reference proteome</keyword>
<keyword evidence="3" id="KW-0378">Hydrolase</keyword>
<feature type="domain" description="Helicase C-terminal" evidence="9">
    <location>
        <begin position="1017"/>
        <end position="1169"/>
    </location>
</feature>
<dbReference type="CDD" id="cd18793">
    <property type="entry name" value="SF2_C_SNF"/>
    <property type="match status" value="1"/>
</dbReference>
<dbReference type="InterPro" id="IPR001650">
    <property type="entry name" value="Helicase_C-like"/>
</dbReference>
<keyword evidence="2" id="KW-0547">Nucleotide-binding</keyword>
<dbReference type="Proteomes" id="UP001237642">
    <property type="component" value="Unassembled WGS sequence"/>
</dbReference>
<evidence type="ECO:0000313" key="10">
    <source>
        <dbReference type="EMBL" id="KAK1370930.1"/>
    </source>
</evidence>
<feature type="compositionally biased region" description="Basic and acidic residues" evidence="7">
    <location>
        <begin position="343"/>
        <end position="352"/>
    </location>
</feature>
<dbReference type="Pfam" id="PF00176">
    <property type="entry name" value="SNF2-rel_dom"/>
    <property type="match status" value="1"/>
</dbReference>
<organism evidence="10 11">
    <name type="scientific">Heracleum sosnowskyi</name>
    <dbReference type="NCBI Taxonomy" id="360622"/>
    <lineage>
        <taxon>Eukaryota</taxon>
        <taxon>Viridiplantae</taxon>
        <taxon>Streptophyta</taxon>
        <taxon>Embryophyta</taxon>
        <taxon>Tracheophyta</taxon>
        <taxon>Spermatophyta</taxon>
        <taxon>Magnoliopsida</taxon>
        <taxon>eudicotyledons</taxon>
        <taxon>Gunneridae</taxon>
        <taxon>Pentapetalae</taxon>
        <taxon>asterids</taxon>
        <taxon>campanulids</taxon>
        <taxon>Apiales</taxon>
        <taxon>Apiaceae</taxon>
        <taxon>Apioideae</taxon>
        <taxon>apioid superclade</taxon>
        <taxon>Tordylieae</taxon>
        <taxon>Tordyliinae</taxon>
        <taxon>Heracleum</taxon>
    </lineage>
</organism>
<evidence type="ECO:0000256" key="7">
    <source>
        <dbReference type="SAM" id="MobiDB-lite"/>
    </source>
</evidence>
<protein>
    <submittedName>
        <fullName evidence="10">SNF2 domain-containing protein CLASSY 4-like</fullName>
    </submittedName>
</protein>
<dbReference type="GO" id="GO:0005524">
    <property type="term" value="F:ATP binding"/>
    <property type="evidence" value="ECO:0007669"/>
    <property type="project" value="UniProtKB-KW"/>
</dbReference>
<dbReference type="GO" id="GO:0005634">
    <property type="term" value="C:nucleus"/>
    <property type="evidence" value="ECO:0007669"/>
    <property type="project" value="UniProtKB-SubCell"/>
</dbReference>
<dbReference type="Gene3D" id="3.40.50.300">
    <property type="entry name" value="P-loop containing nucleotide triphosphate hydrolases"/>
    <property type="match status" value="1"/>
</dbReference>
<comment type="caution">
    <text evidence="10">The sequence shown here is derived from an EMBL/GenBank/DDBJ whole genome shotgun (WGS) entry which is preliminary data.</text>
</comment>
<dbReference type="InterPro" id="IPR014001">
    <property type="entry name" value="Helicase_ATP-bd"/>
</dbReference>
<dbReference type="SMART" id="SM00490">
    <property type="entry name" value="HELICc"/>
    <property type="match status" value="1"/>
</dbReference>
<dbReference type="PROSITE" id="PS51194">
    <property type="entry name" value="HELICASE_CTER"/>
    <property type="match status" value="1"/>
</dbReference>
<evidence type="ECO:0000256" key="1">
    <source>
        <dbReference type="ARBA" id="ARBA00004123"/>
    </source>
</evidence>
<dbReference type="PANTHER" id="PTHR45821">
    <property type="entry name" value="SNF2 DOMAIN-CONTAINING PROTEIN CLASSY 2-RELATED"/>
    <property type="match status" value="1"/>
</dbReference>
<dbReference type="PANTHER" id="PTHR45821:SF5">
    <property type="entry name" value="SNF2 DOMAIN-CONTAINING PROTEIN CLASSY 4"/>
    <property type="match status" value="1"/>
</dbReference>
<evidence type="ECO:0000256" key="4">
    <source>
        <dbReference type="ARBA" id="ARBA00022806"/>
    </source>
</evidence>
<evidence type="ECO:0000259" key="8">
    <source>
        <dbReference type="PROSITE" id="PS51192"/>
    </source>
</evidence>
<dbReference type="AlphaFoldDB" id="A0AAD8HRU0"/>
<dbReference type="SUPFAM" id="SSF52540">
    <property type="entry name" value="P-loop containing nucleoside triphosphate hydrolases"/>
    <property type="match status" value="2"/>
</dbReference>
<dbReference type="Pfam" id="PF00271">
    <property type="entry name" value="Helicase_C"/>
    <property type="match status" value="1"/>
</dbReference>
<comment type="subcellular location">
    <subcellularLocation>
        <location evidence="1">Nucleus</location>
    </subcellularLocation>
</comment>
<proteinExistence type="predicted"/>
<dbReference type="GO" id="GO:0016787">
    <property type="term" value="F:hydrolase activity"/>
    <property type="evidence" value="ECO:0007669"/>
    <property type="project" value="UniProtKB-KW"/>
</dbReference>
<feature type="compositionally biased region" description="Basic and acidic residues" evidence="7">
    <location>
        <begin position="313"/>
        <end position="322"/>
    </location>
</feature>
<evidence type="ECO:0000256" key="5">
    <source>
        <dbReference type="ARBA" id="ARBA00022840"/>
    </source>
</evidence>
<dbReference type="InterPro" id="IPR049730">
    <property type="entry name" value="SNF2/RAD54-like_C"/>
</dbReference>
<dbReference type="EMBL" id="JAUIZM010000008">
    <property type="protein sequence ID" value="KAK1370930.1"/>
    <property type="molecule type" value="Genomic_DNA"/>
</dbReference>
<name>A0AAD8HRU0_9APIA</name>
<keyword evidence="4" id="KW-0347">Helicase</keyword>
<keyword evidence="5" id="KW-0067">ATP-binding</keyword>
<dbReference type="SMART" id="SM00487">
    <property type="entry name" value="DEXDc"/>
    <property type="match status" value="1"/>
</dbReference>